<evidence type="ECO:0000259" key="8">
    <source>
        <dbReference type="PROSITE" id="PS50011"/>
    </source>
</evidence>
<keyword evidence="2" id="KW-0433">Leucine-rich repeat</keyword>
<feature type="chain" id="PRO_5042151557" description="Protein kinase domain-containing protein" evidence="7">
    <location>
        <begin position="28"/>
        <end position="861"/>
    </location>
</feature>
<evidence type="ECO:0000256" key="6">
    <source>
        <dbReference type="SAM" id="Phobius"/>
    </source>
</evidence>
<evidence type="ECO:0000313" key="9">
    <source>
        <dbReference type="EMBL" id="KAI7841421.1"/>
    </source>
</evidence>
<keyword evidence="10" id="KW-1185">Reference proteome</keyword>
<dbReference type="InterPro" id="IPR008266">
    <property type="entry name" value="Tyr_kinase_AS"/>
</dbReference>
<reference evidence="9" key="1">
    <citation type="submission" date="2020-11" db="EMBL/GenBank/DDBJ databases">
        <title>Chlorella ohadii genome sequencing and assembly.</title>
        <authorList>
            <person name="Murik O."/>
            <person name="Treves H."/>
            <person name="Kedem I."/>
            <person name="Shotland Y."/>
            <person name="Kaplan A."/>
        </authorList>
    </citation>
    <scope>NUCLEOTIDE SEQUENCE</scope>
    <source>
        <strain evidence="9">1</strain>
    </source>
</reference>
<gene>
    <name evidence="9" type="ORF">COHA_004816</name>
</gene>
<keyword evidence="6" id="KW-1133">Transmembrane helix</keyword>
<comment type="caution">
    <text evidence="9">The sequence shown here is derived from an EMBL/GenBank/DDBJ whole genome shotgun (WGS) entry which is preliminary data.</text>
</comment>
<evidence type="ECO:0000256" key="7">
    <source>
        <dbReference type="SAM" id="SignalP"/>
    </source>
</evidence>
<dbReference type="GO" id="GO:0005930">
    <property type="term" value="C:axoneme"/>
    <property type="evidence" value="ECO:0007669"/>
    <property type="project" value="UniProtKB-SubCell"/>
</dbReference>
<evidence type="ECO:0000256" key="4">
    <source>
        <dbReference type="PROSITE-ProRule" id="PRU10141"/>
    </source>
</evidence>
<dbReference type="GO" id="GO:0004672">
    <property type="term" value="F:protein kinase activity"/>
    <property type="evidence" value="ECO:0007669"/>
    <property type="project" value="InterPro"/>
</dbReference>
<feature type="transmembrane region" description="Helical" evidence="6">
    <location>
        <begin position="494"/>
        <end position="518"/>
    </location>
</feature>
<proteinExistence type="predicted"/>
<evidence type="ECO:0000313" key="10">
    <source>
        <dbReference type="Proteomes" id="UP001205105"/>
    </source>
</evidence>
<protein>
    <recommendedName>
        <fullName evidence="8">Protein kinase domain-containing protein</fullName>
    </recommendedName>
</protein>
<evidence type="ECO:0000256" key="5">
    <source>
        <dbReference type="SAM" id="MobiDB-lite"/>
    </source>
</evidence>
<feature type="signal peptide" evidence="7">
    <location>
        <begin position="1"/>
        <end position="27"/>
    </location>
</feature>
<dbReference type="EMBL" id="JADXDR010000063">
    <property type="protein sequence ID" value="KAI7841421.1"/>
    <property type="molecule type" value="Genomic_DNA"/>
</dbReference>
<dbReference type="InterPro" id="IPR000719">
    <property type="entry name" value="Prot_kinase_dom"/>
</dbReference>
<keyword evidence="4" id="KW-0067">ATP-binding</keyword>
<keyword evidence="3" id="KW-0677">Repeat</keyword>
<dbReference type="InterPro" id="IPR001611">
    <property type="entry name" value="Leu-rich_rpt"/>
</dbReference>
<dbReference type="GO" id="GO:0005524">
    <property type="term" value="F:ATP binding"/>
    <property type="evidence" value="ECO:0007669"/>
    <property type="project" value="UniProtKB-UniRule"/>
</dbReference>
<accession>A0AAD5DQU2</accession>
<name>A0AAD5DQU2_9CHLO</name>
<dbReference type="InterPro" id="IPR011009">
    <property type="entry name" value="Kinase-like_dom_sf"/>
</dbReference>
<sequence length="861" mass="92051">MTRRKSTALAAPLLLVLVLLATRPVQAKTAATELEQEVAIMEKLRQARYDTNATWAAGWHGWLPNSPTPHCNWRGIGCQDGRVVTIMIVGVLKQPAEAKMAAAPELGDDSGSPSTFSGGSGGAWPGTLLPELARLRWLERMEQSLPALHDGIPAAWGAPGAFPRLRQLILEVPWAGSALPDIHPGALPQLEWLSLRMGDMRAPLPASWGSSPDVLPSLQALALHIPFTGGLPPQWAGGFAKLDKLILDSASSKANTTDSSSADRPAAAPALVRLPAEWARGFRRLTLFSLMAPRLEGTLDAVWPQAFPAIADLSVSSSLGEAGGLSGTLPDDFFTWHPRLERLTLVGNQLSGTLPEAWASSQATMLCWLGAVVYITLEGNQLTGPAFPPAWLAPGAMANLSALVLSSNRLTGSLPPHLGWPALDVLKLNGNAALEVDVPAAWCTAPFHERLTRLWIRGTGINPTLPPCFATELPVLSTDVHENAAAAAGHASTAAIAIAVAFAAGGAVLLTVAGRTLLRRRRRQRRAAERSRQQGLEQAQLLRAPEMEREQLQGGRRNAASRRARVDALLQGGGGRSIAMLRLNSLPEALQHQMVDSGSGRRGWESGRMGALPAADPQLGGIELQQLRRPLERGGGSGMPHDMLGSWVEASASSAMPTRQWRLGTNSLQLGAGELTLPTDTWGQLIFLGEGSTATVYLAQLQGHFIALKVIELAPGMSSQLFWQEARLLRYCNHNRIVPLYGVGIQSNLLLLAMGLMHGGSLKLALQSEDRRDGLRWDAGGRQVAIDVAEALAYLHGQNVLHGDICARNVLLDADNRALLGDLGLSQYLQTARTRTVLGASTLYAAPEVLLGRRCTLSADM</sequence>
<evidence type="ECO:0000256" key="1">
    <source>
        <dbReference type="ARBA" id="ARBA00004430"/>
    </source>
</evidence>
<dbReference type="PROSITE" id="PS00107">
    <property type="entry name" value="PROTEIN_KINASE_ATP"/>
    <property type="match status" value="1"/>
</dbReference>
<dbReference type="Pfam" id="PF00560">
    <property type="entry name" value="LRR_1"/>
    <property type="match status" value="1"/>
</dbReference>
<evidence type="ECO:0000256" key="3">
    <source>
        <dbReference type="ARBA" id="ARBA00022737"/>
    </source>
</evidence>
<dbReference type="InterPro" id="IPR032675">
    <property type="entry name" value="LRR_dom_sf"/>
</dbReference>
<feature type="binding site" evidence="4">
    <location>
        <position position="709"/>
    </location>
    <ligand>
        <name>ATP</name>
        <dbReference type="ChEBI" id="CHEBI:30616"/>
    </ligand>
</feature>
<dbReference type="SUPFAM" id="SSF56112">
    <property type="entry name" value="Protein kinase-like (PK-like)"/>
    <property type="match status" value="1"/>
</dbReference>
<evidence type="ECO:0000256" key="2">
    <source>
        <dbReference type="ARBA" id="ARBA00022614"/>
    </source>
</evidence>
<dbReference type="PROSITE" id="PS50011">
    <property type="entry name" value="PROTEIN_KINASE_DOM"/>
    <property type="match status" value="1"/>
</dbReference>
<dbReference type="SUPFAM" id="SSF52058">
    <property type="entry name" value="L domain-like"/>
    <property type="match status" value="1"/>
</dbReference>
<keyword evidence="6" id="KW-0812">Transmembrane</keyword>
<feature type="region of interest" description="Disordered" evidence="5">
    <location>
        <begin position="523"/>
        <end position="560"/>
    </location>
</feature>
<dbReference type="Pfam" id="PF07714">
    <property type="entry name" value="PK_Tyr_Ser-Thr"/>
    <property type="match status" value="1"/>
</dbReference>
<dbReference type="InterPro" id="IPR017441">
    <property type="entry name" value="Protein_kinase_ATP_BS"/>
</dbReference>
<dbReference type="PROSITE" id="PS00109">
    <property type="entry name" value="PROTEIN_KINASE_TYR"/>
    <property type="match status" value="1"/>
</dbReference>
<dbReference type="CDD" id="cd00180">
    <property type="entry name" value="PKc"/>
    <property type="match status" value="1"/>
</dbReference>
<dbReference type="InterPro" id="IPR001245">
    <property type="entry name" value="Ser-Thr/Tyr_kinase_cat_dom"/>
</dbReference>
<keyword evidence="7" id="KW-0732">Signal</keyword>
<dbReference type="InterPro" id="IPR050647">
    <property type="entry name" value="Plant_LRR-RLKs"/>
</dbReference>
<dbReference type="Proteomes" id="UP001205105">
    <property type="component" value="Unassembled WGS sequence"/>
</dbReference>
<keyword evidence="4" id="KW-0547">Nucleotide-binding</keyword>
<dbReference type="PANTHER" id="PTHR48056">
    <property type="entry name" value="LRR RECEPTOR-LIKE SERINE/THREONINE-PROTEIN KINASE-RELATED"/>
    <property type="match status" value="1"/>
</dbReference>
<dbReference type="AlphaFoldDB" id="A0AAD5DQU2"/>
<dbReference type="Gene3D" id="1.10.510.10">
    <property type="entry name" value="Transferase(Phosphotransferase) domain 1"/>
    <property type="match status" value="1"/>
</dbReference>
<feature type="domain" description="Protein kinase" evidence="8">
    <location>
        <begin position="682"/>
        <end position="861"/>
    </location>
</feature>
<dbReference type="Gene3D" id="3.80.10.10">
    <property type="entry name" value="Ribonuclease Inhibitor"/>
    <property type="match status" value="2"/>
</dbReference>
<comment type="subcellular location">
    <subcellularLocation>
        <location evidence="1">Cytoplasm</location>
        <location evidence="1">Cytoskeleton</location>
        <location evidence="1">Cilium axoneme</location>
    </subcellularLocation>
</comment>
<keyword evidence="6" id="KW-0472">Membrane</keyword>
<organism evidence="9 10">
    <name type="scientific">Chlorella ohadii</name>
    <dbReference type="NCBI Taxonomy" id="2649997"/>
    <lineage>
        <taxon>Eukaryota</taxon>
        <taxon>Viridiplantae</taxon>
        <taxon>Chlorophyta</taxon>
        <taxon>core chlorophytes</taxon>
        <taxon>Trebouxiophyceae</taxon>
        <taxon>Chlorellales</taxon>
        <taxon>Chlorellaceae</taxon>
        <taxon>Chlorella clade</taxon>
        <taxon>Chlorella</taxon>
    </lineage>
</organism>